<dbReference type="Pfam" id="PF13458">
    <property type="entry name" value="Peripla_BP_6"/>
    <property type="match status" value="1"/>
</dbReference>
<dbReference type="InterPro" id="IPR028081">
    <property type="entry name" value="Leu-bd"/>
</dbReference>
<sequence>MAHKSVYPMKRFLSIFFVLFTLGAALAQEADYQRKYESGKELLKGGKYELAKELFRPLMQEAEGNRYAAYAHYFFALSSLKTNKPDEARLALQQLLQKFPDWPDADNAHYLLANVAFEKKDYPGAFAYLEKVRSKPVKEDGENLKRHYAQATTAKALKELQKRYPDDQVLATVLVDKLTLSTDPEDLELARQLDEKFKLNRAEQITESAQTEKKDAYNVALLLPFNYNQLVSDKSARNNQLAVDMFNGIQLAQQKLAEEGVKVNLLAYDIGNDADPMLKLINQPDFAASDLLVGPLYGSTIKAALAFAGQRRIGQVNPITNNGQILQNNPVAYLFQPSVESQARYAANYALQTFPVKTAVILWGASARDSTLAHHYRKFFTEGGGKVLAFKKMAQPTVGQMEAALTGYDETKLGHIFIPSTQQNVAINFMSVMEKNFEAMPVITMSNWLDYHMINYDQYERHNVHFIFPEFVDYRKPEVIAFKQAYVAKRNLIPSIYAYQGYELMMRFGRALGEYGTNFHAGLQGKPAEPGILMPGFHYNGSNDNQYVPLIKFQNADLVLANPIEMK</sequence>
<evidence type="ECO:0000256" key="2">
    <source>
        <dbReference type="ARBA" id="ARBA00022729"/>
    </source>
</evidence>
<proteinExistence type="inferred from homology"/>
<accession>A0A6J4J3M0</accession>
<evidence type="ECO:0000259" key="4">
    <source>
        <dbReference type="Pfam" id="PF13458"/>
    </source>
</evidence>
<evidence type="ECO:0000256" key="1">
    <source>
        <dbReference type="ARBA" id="ARBA00010062"/>
    </source>
</evidence>
<gene>
    <name evidence="5" type="ORF">AVDCRST_MAG56-2776</name>
</gene>
<feature type="chain" id="PRO_5026668484" description="Leucine-binding protein domain-containing protein" evidence="3">
    <location>
        <begin position="28"/>
        <end position="567"/>
    </location>
</feature>
<evidence type="ECO:0000313" key="5">
    <source>
        <dbReference type="EMBL" id="CAA9266104.1"/>
    </source>
</evidence>
<dbReference type="SUPFAM" id="SSF53822">
    <property type="entry name" value="Periplasmic binding protein-like I"/>
    <property type="match status" value="1"/>
</dbReference>
<dbReference type="InterPro" id="IPR028082">
    <property type="entry name" value="Peripla_BP_I"/>
</dbReference>
<dbReference type="SUPFAM" id="SSF48452">
    <property type="entry name" value="TPR-like"/>
    <property type="match status" value="1"/>
</dbReference>
<dbReference type="Gene3D" id="1.25.40.10">
    <property type="entry name" value="Tetratricopeptide repeat domain"/>
    <property type="match status" value="1"/>
</dbReference>
<comment type="similarity">
    <text evidence="1">Belongs to the leucine-binding protein family.</text>
</comment>
<dbReference type="CDD" id="cd06268">
    <property type="entry name" value="PBP1_ABC_transporter_LIVBP-like"/>
    <property type="match status" value="1"/>
</dbReference>
<dbReference type="Pfam" id="PF13432">
    <property type="entry name" value="TPR_16"/>
    <property type="match status" value="1"/>
</dbReference>
<protein>
    <recommendedName>
        <fullName evidence="4">Leucine-binding protein domain-containing protein</fullName>
    </recommendedName>
</protein>
<reference evidence="5" key="1">
    <citation type="submission" date="2020-02" db="EMBL/GenBank/DDBJ databases">
        <authorList>
            <person name="Meier V. D."/>
        </authorList>
    </citation>
    <scope>NUCLEOTIDE SEQUENCE</scope>
    <source>
        <strain evidence="5">AVDCRST_MAG56</strain>
    </source>
</reference>
<keyword evidence="2 3" id="KW-0732">Signal</keyword>
<dbReference type="InterPro" id="IPR011990">
    <property type="entry name" value="TPR-like_helical_dom_sf"/>
</dbReference>
<dbReference type="AlphaFoldDB" id="A0A6J4J3M0"/>
<dbReference type="Gene3D" id="3.40.50.2300">
    <property type="match status" value="2"/>
</dbReference>
<name>A0A6J4J3M0_9SPHI</name>
<dbReference type="EMBL" id="CADCTQ010000241">
    <property type="protein sequence ID" value="CAA9266104.1"/>
    <property type="molecule type" value="Genomic_DNA"/>
</dbReference>
<organism evidence="5">
    <name type="scientific">uncultured Cytophagales bacterium</name>
    <dbReference type="NCBI Taxonomy" id="158755"/>
    <lineage>
        <taxon>Bacteria</taxon>
        <taxon>Pseudomonadati</taxon>
        <taxon>Bacteroidota</taxon>
        <taxon>Sphingobacteriia</taxon>
        <taxon>Sphingobacteriales</taxon>
        <taxon>environmental samples</taxon>
    </lineage>
</organism>
<evidence type="ECO:0000256" key="3">
    <source>
        <dbReference type="SAM" id="SignalP"/>
    </source>
</evidence>
<feature type="domain" description="Leucine-binding protein" evidence="4">
    <location>
        <begin position="235"/>
        <end position="517"/>
    </location>
</feature>
<feature type="signal peptide" evidence="3">
    <location>
        <begin position="1"/>
        <end position="27"/>
    </location>
</feature>